<keyword evidence="1" id="KW-0472">Membrane</keyword>
<sequence length="110" mass="12320">MARITKYNHVYAVAFGVLYAAFFALVLVFIILSTWTYTSLIALWGVLILMSFVVTAARCHVRSFFGISGNLCNDCCWSCWCVNYTIGQMQMQVEDVEAAPHSSTMPAYQA</sequence>
<proteinExistence type="predicted"/>
<keyword evidence="1" id="KW-1133">Transmembrane helix</keyword>
<name>A0A024TJY4_9STRA</name>
<dbReference type="AlphaFoldDB" id="A0A024TJY4"/>
<feature type="transmembrane region" description="Helical" evidence="1">
    <location>
        <begin position="12"/>
        <end position="35"/>
    </location>
</feature>
<protein>
    <submittedName>
        <fullName evidence="2">Uncharacterized protein</fullName>
    </submittedName>
</protein>
<dbReference type="VEuPathDB" id="FungiDB:H310_11773"/>
<keyword evidence="1" id="KW-0812">Transmembrane</keyword>
<reference evidence="2" key="1">
    <citation type="submission" date="2013-12" db="EMBL/GenBank/DDBJ databases">
        <title>The Genome Sequence of Aphanomyces invadans NJM9701.</title>
        <authorList>
            <consortium name="The Broad Institute Genomics Platform"/>
            <person name="Russ C."/>
            <person name="Tyler B."/>
            <person name="van West P."/>
            <person name="Dieguez-Uribeondo J."/>
            <person name="Young S.K."/>
            <person name="Zeng Q."/>
            <person name="Gargeya S."/>
            <person name="Fitzgerald M."/>
            <person name="Abouelleil A."/>
            <person name="Alvarado L."/>
            <person name="Chapman S.B."/>
            <person name="Gainer-Dewar J."/>
            <person name="Goldberg J."/>
            <person name="Griggs A."/>
            <person name="Gujja S."/>
            <person name="Hansen M."/>
            <person name="Howarth C."/>
            <person name="Imamovic A."/>
            <person name="Ireland A."/>
            <person name="Larimer J."/>
            <person name="McCowan C."/>
            <person name="Murphy C."/>
            <person name="Pearson M."/>
            <person name="Poon T.W."/>
            <person name="Priest M."/>
            <person name="Roberts A."/>
            <person name="Saif S."/>
            <person name="Shea T."/>
            <person name="Sykes S."/>
            <person name="Wortman J."/>
            <person name="Nusbaum C."/>
            <person name="Birren B."/>
        </authorList>
    </citation>
    <scope>NUCLEOTIDE SEQUENCE [LARGE SCALE GENOMIC DNA]</scope>
    <source>
        <strain evidence="2">NJM9701</strain>
    </source>
</reference>
<gene>
    <name evidence="2" type="ORF">H310_11773</name>
</gene>
<organism evidence="2">
    <name type="scientific">Aphanomyces invadans</name>
    <dbReference type="NCBI Taxonomy" id="157072"/>
    <lineage>
        <taxon>Eukaryota</taxon>
        <taxon>Sar</taxon>
        <taxon>Stramenopiles</taxon>
        <taxon>Oomycota</taxon>
        <taxon>Saprolegniomycetes</taxon>
        <taxon>Saprolegniales</taxon>
        <taxon>Verrucalvaceae</taxon>
        <taxon>Aphanomyces</taxon>
    </lineage>
</organism>
<evidence type="ECO:0000313" key="2">
    <source>
        <dbReference type="EMBL" id="ETV94445.1"/>
    </source>
</evidence>
<evidence type="ECO:0000256" key="1">
    <source>
        <dbReference type="SAM" id="Phobius"/>
    </source>
</evidence>
<feature type="transmembrane region" description="Helical" evidence="1">
    <location>
        <begin position="41"/>
        <end position="61"/>
    </location>
</feature>
<accession>A0A024TJY4</accession>
<dbReference type="EMBL" id="KI913985">
    <property type="protein sequence ID" value="ETV94445.1"/>
    <property type="molecule type" value="Genomic_DNA"/>
</dbReference>
<dbReference type="RefSeq" id="XP_008876760.1">
    <property type="nucleotide sequence ID" value="XM_008878538.1"/>
</dbReference>
<dbReference type="GeneID" id="20088823"/>